<feature type="compositionally biased region" description="Basic and acidic residues" evidence="1">
    <location>
        <begin position="107"/>
        <end position="117"/>
    </location>
</feature>
<reference evidence="2 3" key="1">
    <citation type="submission" date="2024-04" db="EMBL/GenBank/DDBJ databases">
        <authorList>
            <person name="Waldvogel A.-M."/>
            <person name="Schoenle A."/>
        </authorList>
    </citation>
    <scope>NUCLEOTIDE SEQUENCE [LARGE SCALE GENOMIC DNA]</scope>
</reference>
<dbReference type="AlphaFoldDB" id="A0AAV2K435"/>
<evidence type="ECO:0000313" key="3">
    <source>
        <dbReference type="Proteomes" id="UP001497482"/>
    </source>
</evidence>
<dbReference type="Proteomes" id="UP001497482">
    <property type="component" value="Chromosome 16"/>
</dbReference>
<organism evidence="2 3">
    <name type="scientific">Knipowitschia caucasica</name>
    <name type="common">Caucasian dwarf goby</name>
    <name type="synonym">Pomatoschistus caucasicus</name>
    <dbReference type="NCBI Taxonomy" id="637954"/>
    <lineage>
        <taxon>Eukaryota</taxon>
        <taxon>Metazoa</taxon>
        <taxon>Chordata</taxon>
        <taxon>Craniata</taxon>
        <taxon>Vertebrata</taxon>
        <taxon>Euteleostomi</taxon>
        <taxon>Actinopterygii</taxon>
        <taxon>Neopterygii</taxon>
        <taxon>Teleostei</taxon>
        <taxon>Neoteleostei</taxon>
        <taxon>Acanthomorphata</taxon>
        <taxon>Gobiaria</taxon>
        <taxon>Gobiiformes</taxon>
        <taxon>Gobioidei</taxon>
        <taxon>Gobiidae</taxon>
        <taxon>Gobiinae</taxon>
        <taxon>Knipowitschia</taxon>
    </lineage>
</organism>
<gene>
    <name evidence="2" type="ORF">KC01_LOCUS14995</name>
</gene>
<dbReference type="EMBL" id="OZ035838">
    <property type="protein sequence ID" value="CAL1584702.1"/>
    <property type="molecule type" value="Genomic_DNA"/>
</dbReference>
<protein>
    <submittedName>
        <fullName evidence="2">Uncharacterized protein</fullName>
    </submittedName>
</protein>
<accession>A0AAV2K435</accession>
<evidence type="ECO:0000256" key="1">
    <source>
        <dbReference type="SAM" id="MobiDB-lite"/>
    </source>
</evidence>
<feature type="region of interest" description="Disordered" evidence="1">
    <location>
        <begin position="87"/>
        <end position="117"/>
    </location>
</feature>
<evidence type="ECO:0000313" key="2">
    <source>
        <dbReference type="EMBL" id="CAL1584702.1"/>
    </source>
</evidence>
<sequence>MLCISQWKPSLIVAPGPPFGPPRPPPEIGPLSWTCRGAKTQHLCDWGVETSQKFSHFREWNISLFVDSWSESELTAPNTDRRMGSLQLYQGGNRHGPATKRTGQQMDRWRKEVDGKR</sequence>
<name>A0AAV2K435_KNICA</name>
<keyword evidence="3" id="KW-1185">Reference proteome</keyword>
<proteinExistence type="predicted"/>